<dbReference type="RefSeq" id="WP_151470305.1">
    <property type="nucleotide sequence ID" value="NZ_WBKG01000013.1"/>
</dbReference>
<organism evidence="1 2">
    <name type="scientific">Streptomyces triticiradicis</name>
    <dbReference type="NCBI Taxonomy" id="2651189"/>
    <lineage>
        <taxon>Bacteria</taxon>
        <taxon>Bacillati</taxon>
        <taxon>Actinomycetota</taxon>
        <taxon>Actinomycetes</taxon>
        <taxon>Kitasatosporales</taxon>
        <taxon>Streptomycetaceae</taxon>
        <taxon>Streptomyces</taxon>
    </lineage>
</organism>
<dbReference type="Proteomes" id="UP000442990">
    <property type="component" value="Unassembled WGS sequence"/>
</dbReference>
<dbReference type="EMBL" id="WBKG01000013">
    <property type="protein sequence ID" value="KAB1987552.1"/>
    <property type="molecule type" value="Genomic_DNA"/>
</dbReference>
<gene>
    <name evidence="1" type="ORF">F8144_17725</name>
</gene>
<evidence type="ECO:0000313" key="1">
    <source>
        <dbReference type="EMBL" id="KAB1987552.1"/>
    </source>
</evidence>
<keyword evidence="2" id="KW-1185">Reference proteome</keyword>
<protein>
    <submittedName>
        <fullName evidence="1">Uncharacterized protein</fullName>
    </submittedName>
</protein>
<accession>A0A7J5DFB5</accession>
<name>A0A7J5DFB5_9ACTN</name>
<dbReference type="AlphaFoldDB" id="A0A7J5DFB5"/>
<proteinExistence type="predicted"/>
<evidence type="ECO:0000313" key="2">
    <source>
        <dbReference type="Proteomes" id="UP000442990"/>
    </source>
</evidence>
<reference evidence="1 2" key="1">
    <citation type="submission" date="2019-09" db="EMBL/GenBank/DDBJ databases">
        <title>Isolation and identification of active actinomycetes.</title>
        <authorList>
            <person name="Yu Z."/>
            <person name="Han C."/>
            <person name="Yu B."/>
        </authorList>
    </citation>
    <scope>NUCLEOTIDE SEQUENCE [LARGE SCALE GENOMIC DNA]</scope>
    <source>
        <strain evidence="1 2">NEAU-H2</strain>
    </source>
</reference>
<comment type="caution">
    <text evidence="1">The sequence shown here is derived from an EMBL/GenBank/DDBJ whole genome shotgun (WGS) entry which is preliminary data.</text>
</comment>
<sequence>MRTREGPIGSAAGTFRRAGFAVASLCVIGARAAAGGGAPPLRFAGEAARAGAAESAVPDRLRIIAEVASREGRAGSGAWPV</sequence>